<keyword evidence="3" id="KW-1185">Reference proteome</keyword>
<accession>A0A2G9V3X4</accession>
<dbReference type="AlphaFoldDB" id="A0A2G9V3X4"/>
<sequence>MASSAVGTGGPMVTKPPPIVENHSLQTLHPADQQWVATHQQSPTQPVQVRRLITCGNSSTLGCLGSQIDG</sequence>
<evidence type="ECO:0000313" key="2">
    <source>
        <dbReference type="EMBL" id="PIO76672.1"/>
    </source>
</evidence>
<evidence type="ECO:0000313" key="3">
    <source>
        <dbReference type="Proteomes" id="UP000230423"/>
    </source>
</evidence>
<dbReference type="EMBL" id="KZ345037">
    <property type="protein sequence ID" value="PIO76672.1"/>
    <property type="molecule type" value="Genomic_DNA"/>
</dbReference>
<evidence type="ECO:0000256" key="1">
    <source>
        <dbReference type="SAM" id="MobiDB-lite"/>
    </source>
</evidence>
<name>A0A2G9V3X4_TELCI</name>
<dbReference type="Proteomes" id="UP000230423">
    <property type="component" value="Unassembled WGS sequence"/>
</dbReference>
<reference evidence="2 3" key="1">
    <citation type="submission" date="2015-09" db="EMBL/GenBank/DDBJ databases">
        <title>Draft genome of the parasitic nematode Teladorsagia circumcincta isolate WARC Sus (inbred).</title>
        <authorList>
            <person name="Mitreva M."/>
        </authorList>
    </citation>
    <scope>NUCLEOTIDE SEQUENCE [LARGE SCALE GENOMIC DNA]</scope>
    <source>
        <strain evidence="2 3">S</strain>
    </source>
</reference>
<protein>
    <submittedName>
        <fullName evidence="2">Uncharacterized protein</fullName>
    </submittedName>
</protein>
<proteinExistence type="predicted"/>
<feature type="region of interest" description="Disordered" evidence="1">
    <location>
        <begin position="1"/>
        <end position="22"/>
    </location>
</feature>
<gene>
    <name evidence="2" type="ORF">TELCIR_01268</name>
</gene>
<organism evidence="2 3">
    <name type="scientific">Teladorsagia circumcincta</name>
    <name type="common">Brown stomach worm</name>
    <name type="synonym">Ostertagia circumcincta</name>
    <dbReference type="NCBI Taxonomy" id="45464"/>
    <lineage>
        <taxon>Eukaryota</taxon>
        <taxon>Metazoa</taxon>
        <taxon>Ecdysozoa</taxon>
        <taxon>Nematoda</taxon>
        <taxon>Chromadorea</taxon>
        <taxon>Rhabditida</taxon>
        <taxon>Rhabditina</taxon>
        <taxon>Rhabditomorpha</taxon>
        <taxon>Strongyloidea</taxon>
        <taxon>Trichostrongylidae</taxon>
        <taxon>Teladorsagia</taxon>
    </lineage>
</organism>